<keyword evidence="3 9" id="KW-1003">Cell membrane</keyword>
<dbReference type="InterPro" id="IPR005807">
    <property type="entry name" value="SecE_bac"/>
</dbReference>
<dbReference type="Gene3D" id="1.20.5.1030">
    <property type="entry name" value="Preprotein translocase secy subunit"/>
    <property type="match status" value="1"/>
</dbReference>
<evidence type="ECO:0000256" key="8">
    <source>
        <dbReference type="ARBA" id="ARBA00023136"/>
    </source>
</evidence>
<comment type="subcellular location">
    <subcellularLocation>
        <location evidence="9">Cell membrane</location>
        <topology evidence="9">Single-pass membrane protein</topology>
    </subcellularLocation>
    <subcellularLocation>
        <location evidence="1">Membrane</location>
    </subcellularLocation>
</comment>
<accession>A0A2Y8ZLT7</accession>
<dbReference type="InterPro" id="IPR038379">
    <property type="entry name" value="SecE_sf"/>
</dbReference>
<name>A0A2Y8ZLT7_9MICO</name>
<dbReference type="GO" id="GO:0008320">
    <property type="term" value="F:protein transmembrane transporter activity"/>
    <property type="evidence" value="ECO:0007669"/>
    <property type="project" value="UniProtKB-UniRule"/>
</dbReference>
<keyword evidence="7 9" id="KW-0811">Translocation</keyword>
<keyword evidence="11" id="KW-1185">Reference proteome</keyword>
<evidence type="ECO:0000256" key="3">
    <source>
        <dbReference type="ARBA" id="ARBA00022475"/>
    </source>
</evidence>
<dbReference type="EMBL" id="UESZ01000001">
    <property type="protein sequence ID" value="SSA32955.1"/>
    <property type="molecule type" value="Genomic_DNA"/>
</dbReference>
<dbReference type="AlphaFoldDB" id="A0A2Y8ZLT7"/>
<proteinExistence type="inferred from homology"/>
<keyword evidence="5 9" id="KW-0653">Protein transport</keyword>
<keyword evidence="4 9" id="KW-0812">Transmembrane</keyword>
<evidence type="ECO:0000256" key="6">
    <source>
        <dbReference type="ARBA" id="ARBA00022989"/>
    </source>
</evidence>
<dbReference type="RefSeq" id="WP_211310159.1">
    <property type="nucleotide sequence ID" value="NZ_QGDN01000001.1"/>
</dbReference>
<dbReference type="Pfam" id="PF00584">
    <property type="entry name" value="SecE"/>
    <property type="match status" value="1"/>
</dbReference>
<keyword evidence="2 9" id="KW-0813">Transport</keyword>
<dbReference type="HAMAP" id="MF_00422">
    <property type="entry name" value="SecE"/>
    <property type="match status" value="1"/>
</dbReference>
<evidence type="ECO:0000256" key="5">
    <source>
        <dbReference type="ARBA" id="ARBA00022927"/>
    </source>
</evidence>
<dbReference type="PANTHER" id="PTHR33910:SF1">
    <property type="entry name" value="PROTEIN TRANSLOCASE SUBUNIT SECE"/>
    <property type="match status" value="1"/>
</dbReference>
<evidence type="ECO:0000256" key="1">
    <source>
        <dbReference type="ARBA" id="ARBA00004370"/>
    </source>
</evidence>
<organism evidence="10 11">
    <name type="scientific">Branchiibius hedensis</name>
    <dbReference type="NCBI Taxonomy" id="672460"/>
    <lineage>
        <taxon>Bacteria</taxon>
        <taxon>Bacillati</taxon>
        <taxon>Actinomycetota</taxon>
        <taxon>Actinomycetes</taxon>
        <taxon>Micrococcales</taxon>
        <taxon>Dermacoccaceae</taxon>
        <taxon>Branchiibius</taxon>
    </lineage>
</organism>
<evidence type="ECO:0000313" key="10">
    <source>
        <dbReference type="EMBL" id="SSA32955.1"/>
    </source>
</evidence>
<keyword evidence="8 9" id="KW-0472">Membrane</keyword>
<dbReference type="GO" id="GO:0065002">
    <property type="term" value="P:intracellular protein transmembrane transport"/>
    <property type="evidence" value="ECO:0007669"/>
    <property type="project" value="UniProtKB-UniRule"/>
</dbReference>
<dbReference type="PANTHER" id="PTHR33910">
    <property type="entry name" value="PROTEIN TRANSLOCASE SUBUNIT SECE"/>
    <property type="match status" value="1"/>
</dbReference>
<comment type="function">
    <text evidence="9">Essential subunit of the Sec protein translocation channel SecYEG. Clamps together the 2 halves of SecY. May contact the channel plug during translocation.</text>
</comment>
<evidence type="ECO:0000313" key="11">
    <source>
        <dbReference type="Proteomes" id="UP000250028"/>
    </source>
</evidence>
<dbReference type="InterPro" id="IPR001901">
    <property type="entry name" value="Translocase_SecE/Sec61-g"/>
</dbReference>
<feature type="transmembrane region" description="Helical" evidence="9">
    <location>
        <begin position="48"/>
        <end position="68"/>
    </location>
</feature>
<dbReference type="GO" id="GO:0006605">
    <property type="term" value="P:protein targeting"/>
    <property type="evidence" value="ECO:0007669"/>
    <property type="project" value="UniProtKB-UniRule"/>
</dbReference>
<dbReference type="GO" id="GO:0005886">
    <property type="term" value="C:plasma membrane"/>
    <property type="evidence" value="ECO:0007669"/>
    <property type="project" value="UniProtKB-SubCell"/>
</dbReference>
<dbReference type="NCBIfam" id="TIGR00964">
    <property type="entry name" value="secE_bact"/>
    <property type="match status" value="1"/>
</dbReference>
<protein>
    <recommendedName>
        <fullName evidence="9">Protein translocase subunit SecE</fullName>
    </recommendedName>
</protein>
<evidence type="ECO:0000256" key="4">
    <source>
        <dbReference type="ARBA" id="ARBA00022692"/>
    </source>
</evidence>
<sequence length="88" mass="9815">MTQASTTDRGEAQGATPAKRGLFSRIWLFIRQVIAEMRKVVYPTRQELVNYTVIAVVFICVIMAYVVGLDQLFSHLVSWIFGSSGTSS</sequence>
<evidence type="ECO:0000256" key="9">
    <source>
        <dbReference type="HAMAP-Rule" id="MF_00422"/>
    </source>
</evidence>
<evidence type="ECO:0000256" key="2">
    <source>
        <dbReference type="ARBA" id="ARBA00022448"/>
    </source>
</evidence>
<comment type="similarity">
    <text evidence="9">Belongs to the SecE/SEC61-gamma family.</text>
</comment>
<keyword evidence="6 9" id="KW-1133">Transmembrane helix</keyword>
<reference evidence="11" key="1">
    <citation type="submission" date="2016-10" db="EMBL/GenBank/DDBJ databases">
        <authorList>
            <person name="Varghese N."/>
            <person name="Submissions S."/>
        </authorList>
    </citation>
    <scope>NUCLEOTIDE SEQUENCE [LARGE SCALE GENOMIC DNA]</scope>
    <source>
        <strain evidence="11">DSM 22951</strain>
    </source>
</reference>
<comment type="subunit">
    <text evidence="9">Component of the Sec protein translocase complex. Heterotrimer consisting of SecY, SecE and SecG subunits. The heterotrimers can form oligomers, although 1 heterotrimer is thought to be able to translocate proteins. Interacts with the ribosome. Interacts with SecDF, and other proteins may be involved. Interacts with SecA.</text>
</comment>
<gene>
    <name evidence="9" type="primary">secE</name>
    <name evidence="10" type="ORF">SAMN04489750_0225</name>
</gene>
<evidence type="ECO:0000256" key="7">
    <source>
        <dbReference type="ARBA" id="ARBA00023010"/>
    </source>
</evidence>
<dbReference type="GO" id="GO:0009306">
    <property type="term" value="P:protein secretion"/>
    <property type="evidence" value="ECO:0007669"/>
    <property type="project" value="UniProtKB-UniRule"/>
</dbReference>
<dbReference type="GO" id="GO:0043952">
    <property type="term" value="P:protein transport by the Sec complex"/>
    <property type="evidence" value="ECO:0007669"/>
    <property type="project" value="UniProtKB-UniRule"/>
</dbReference>
<dbReference type="Proteomes" id="UP000250028">
    <property type="component" value="Unassembled WGS sequence"/>
</dbReference>